<dbReference type="AlphaFoldDB" id="A0A1H9PUA1"/>
<feature type="transmembrane region" description="Helical" evidence="6">
    <location>
        <begin position="62"/>
        <end position="83"/>
    </location>
</feature>
<evidence type="ECO:0000256" key="6">
    <source>
        <dbReference type="SAM" id="Phobius"/>
    </source>
</evidence>
<sequence length="354" mass="39683">MTTTAQLVRKYILIILAIAAVGTAAYFILPVSIPIIAAFLTALILTPSINALARRTKITRNIAVFIVFVTFLLISSFIVYLIFTRALAQVNQFVENLPMTINEINIAWMSLLEQLSDQFDQYSQELVQEIDQTVSRQLDEMRTWFQEINIIGHVTNILMSIPQYIVSLLVYLIALYLFLLDLPRLKTQLYGFFTEQTAEKVSFMGSRLSFVIIGFFKAQFLVSIIIFIVTFTSLMFIAPELALIMSIMIWLIDFIPIIGSIAVLAPWAGFHLIAGNTVLAVQLLVLATVLLTIRRTVEPKVMGHHIGLSPLATLISLYLGLMLLGAIGFVLGPLLVILFQSAREAGIIKFNFKF</sequence>
<evidence type="ECO:0000256" key="5">
    <source>
        <dbReference type="ARBA" id="ARBA00023136"/>
    </source>
</evidence>
<keyword evidence="8" id="KW-1185">Reference proteome</keyword>
<keyword evidence="5 6" id="KW-0472">Membrane</keyword>
<dbReference type="PANTHER" id="PTHR21716">
    <property type="entry name" value="TRANSMEMBRANE PROTEIN"/>
    <property type="match status" value="1"/>
</dbReference>
<evidence type="ECO:0000313" key="8">
    <source>
        <dbReference type="Proteomes" id="UP000199318"/>
    </source>
</evidence>
<feature type="transmembrane region" description="Helical" evidence="6">
    <location>
        <begin position="243"/>
        <end position="265"/>
    </location>
</feature>
<comment type="similarity">
    <text evidence="2">Belongs to the autoinducer-2 exporter (AI-2E) (TC 2.A.86) family.</text>
</comment>
<dbReference type="Pfam" id="PF01594">
    <property type="entry name" value="AI-2E_transport"/>
    <property type="match status" value="1"/>
</dbReference>
<dbReference type="InterPro" id="IPR014227">
    <property type="entry name" value="YtvI-like"/>
</dbReference>
<dbReference type="NCBIfam" id="TIGR02872">
    <property type="entry name" value="spore_ytvI"/>
    <property type="match status" value="1"/>
</dbReference>
<evidence type="ECO:0000313" key="7">
    <source>
        <dbReference type="EMBL" id="SER51183.1"/>
    </source>
</evidence>
<comment type="subcellular location">
    <subcellularLocation>
        <location evidence="1">Membrane</location>
        <topology evidence="1">Multi-pass membrane protein</topology>
    </subcellularLocation>
</comment>
<feature type="transmembrane region" description="Helical" evidence="6">
    <location>
        <begin position="210"/>
        <end position="237"/>
    </location>
</feature>
<dbReference type="OrthoDB" id="9774361at2"/>
<dbReference type="EMBL" id="FOGV01000002">
    <property type="protein sequence ID" value="SER51183.1"/>
    <property type="molecule type" value="Genomic_DNA"/>
</dbReference>
<keyword evidence="3 6" id="KW-0812">Transmembrane</keyword>
<name>A0A1H9PUA1_9BACI</name>
<feature type="transmembrane region" description="Helical" evidence="6">
    <location>
        <begin position="12"/>
        <end position="29"/>
    </location>
</feature>
<feature type="transmembrane region" description="Helical" evidence="6">
    <location>
        <begin position="161"/>
        <end position="180"/>
    </location>
</feature>
<gene>
    <name evidence="7" type="ORF">SAMN05444126_10218</name>
</gene>
<proteinExistence type="inferred from homology"/>
<evidence type="ECO:0000256" key="2">
    <source>
        <dbReference type="ARBA" id="ARBA00009773"/>
    </source>
</evidence>
<dbReference type="InterPro" id="IPR002549">
    <property type="entry name" value="AI-2E-like"/>
</dbReference>
<feature type="transmembrane region" description="Helical" evidence="6">
    <location>
        <begin position="35"/>
        <end position="53"/>
    </location>
</feature>
<feature type="transmembrane region" description="Helical" evidence="6">
    <location>
        <begin position="272"/>
        <end position="293"/>
    </location>
</feature>
<keyword evidence="4 6" id="KW-1133">Transmembrane helix</keyword>
<dbReference type="STRING" id="1464123.SAMN05444126_10218"/>
<dbReference type="GO" id="GO:0055085">
    <property type="term" value="P:transmembrane transport"/>
    <property type="evidence" value="ECO:0007669"/>
    <property type="project" value="TreeGrafter"/>
</dbReference>
<comment type="caution">
    <text evidence="7">The sequence shown here is derived from an EMBL/GenBank/DDBJ whole genome shotgun (WGS) entry which is preliminary data.</text>
</comment>
<feature type="transmembrane region" description="Helical" evidence="6">
    <location>
        <begin position="313"/>
        <end position="339"/>
    </location>
</feature>
<evidence type="ECO:0000256" key="1">
    <source>
        <dbReference type="ARBA" id="ARBA00004141"/>
    </source>
</evidence>
<dbReference type="GO" id="GO:0016020">
    <property type="term" value="C:membrane"/>
    <property type="evidence" value="ECO:0007669"/>
    <property type="project" value="UniProtKB-SubCell"/>
</dbReference>
<dbReference type="RefSeq" id="WP_093071697.1">
    <property type="nucleotide sequence ID" value="NZ_BJVE01000068.1"/>
</dbReference>
<dbReference type="PANTHER" id="PTHR21716:SF68">
    <property type="entry name" value="TRANSPORT PROTEIN YTVI-RELATED"/>
    <property type="match status" value="1"/>
</dbReference>
<reference evidence="8" key="1">
    <citation type="submission" date="2016-10" db="EMBL/GenBank/DDBJ databases">
        <authorList>
            <person name="de Groot N.N."/>
        </authorList>
    </citation>
    <scope>NUCLEOTIDE SEQUENCE [LARGE SCALE GENOMIC DNA]</scope>
    <source>
        <strain evidence="8">10nlg</strain>
    </source>
</reference>
<dbReference type="Proteomes" id="UP000199318">
    <property type="component" value="Unassembled WGS sequence"/>
</dbReference>
<accession>A0A1H9PUA1</accession>
<protein>
    <submittedName>
        <fullName evidence="7">Sporulation integral membrane protein YtvI</fullName>
    </submittedName>
</protein>
<organism evidence="7 8">
    <name type="scientific">Salisediminibacterium halotolerans</name>
    <dbReference type="NCBI Taxonomy" id="517425"/>
    <lineage>
        <taxon>Bacteria</taxon>
        <taxon>Bacillati</taxon>
        <taxon>Bacillota</taxon>
        <taxon>Bacilli</taxon>
        <taxon>Bacillales</taxon>
        <taxon>Bacillaceae</taxon>
        <taxon>Salisediminibacterium</taxon>
    </lineage>
</organism>
<evidence type="ECO:0000256" key="3">
    <source>
        <dbReference type="ARBA" id="ARBA00022692"/>
    </source>
</evidence>
<evidence type="ECO:0000256" key="4">
    <source>
        <dbReference type="ARBA" id="ARBA00022989"/>
    </source>
</evidence>